<evidence type="ECO:0000256" key="1">
    <source>
        <dbReference type="SAM" id="Coils"/>
    </source>
</evidence>
<keyword evidence="1" id="KW-0175">Coiled coil</keyword>
<proteinExistence type="predicted"/>
<evidence type="ECO:0000313" key="2">
    <source>
        <dbReference type="EMBL" id="QQM66687.1"/>
    </source>
</evidence>
<dbReference type="AlphaFoldDB" id="A0A7T7S1J2"/>
<reference evidence="2 3" key="1">
    <citation type="submission" date="2020-12" db="EMBL/GenBank/DDBJ databases">
        <authorList>
            <person name="Zhou J."/>
        </authorList>
    </citation>
    <scope>NUCLEOTIDE SEQUENCE [LARGE SCALE GENOMIC DNA]</scope>
    <source>
        <strain evidence="2 3">CCUG 61299</strain>
    </source>
</reference>
<dbReference type="KEGG" id="awe:JG540_06195"/>
<dbReference type="Proteomes" id="UP000595895">
    <property type="component" value="Chromosome"/>
</dbReference>
<feature type="coiled-coil region" evidence="1">
    <location>
        <begin position="15"/>
        <end position="42"/>
    </location>
</feature>
<sequence>MSDHAPDPQQALARLEALEALYLTAEARMEEAESATAALEAMSAAMTPLMAGYHGTWLKDLEATAELDPRLAVTGEDTIWDLHGRQHELMVRLMRLCAQYFAG</sequence>
<accession>A0A7T7S1J2</accession>
<dbReference type="Pfam" id="PF14131">
    <property type="entry name" value="DUF4298"/>
    <property type="match status" value="1"/>
</dbReference>
<dbReference type="EMBL" id="CP066802">
    <property type="protein sequence ID" value="QQM66687.1"/>
    <property type="molecule type" value="Genomic_DNA"/>
</dbReference>
<evidence type="ECO:0000313" key="3">
    <source>
        <dbReference type="Proteomes" id="UP000595895"/>
    </source>
</evidence>
<organism evidence="2 3">
    <name type="scientific">Actinomyces weissii</name>
    <dbReference type="NCBI Taxonomy" id="675090"/>
    <lineage>
        <taxon>Bacteria</taxon>
        <taxon>Bacillati</taxon>
        <taxon>Actinomycetota</taxon>
        <taxon>Actinomycetes</taxon>
        <taxon>Actinomycetales</taxon>
        <taxon>Actinomycetaceae</taxon>
        <taxon>Actinomyces</taxon>
    </lineage>
</organism>
<keyword evidence="3" id="KW-1185">Reference proteome</keyword>
<dbReference type="RefSeq" id="WP_200274777.1">
    <property type="nucleotide sequence ID" value="NZ_CP066802.1"/>
</dbReference>
<name>A0A7T7S1J2_9ACTO</name>
<protein>
    <submittedName>
        <fullName evidence="2">DUF4298 domain-containing protein</fullName>
    </submittedName>
</protein>
<dbReference type="InterPro" id="IPR025384">
    <property type="entry name" value="DUF4298"/>
</dbReference>
<gene>
    <name evidence="2" type="ORF">JG540_06195</name>
</gene>